<dbReference type="GO" id="GO:0005886">
    <property type="term" value="C:plasma membrane"/>
    <property type="evidence" value="ECO:0007669"/>
    <property type="project" value="TreeGrafter"/>
</dbReference>
<dbReference type="InterPro" id="IPR051036">
    <property type="entry name" value="SIGLEC"/>
</dbReference>
<evidence type="ECO:0000313" key="9">
    <source>
        <dbReference type="Proteomes" id="UP000515163"/>
    </source>
</evidence>
<dbReference type="AlphaFoldDB" id="A0A6P8J6T9"/>
<organism evidence="9 10">
    <name type="scientific">Actinia tenebrosa</name>
    <name type="common">Australian red waratah sea anemone</name>
    <dbReference type="NCBI Taxonomy" id="6105"/>
    <lineage>
        <taxon>Eukaryota</taxon>
        <taxon>Metazoa</taxon>
        <taxon>Cnidaria</taxon>
        <taxon>Anthozoa</taxon>
        <taxon>Hexacorallia</taxon>
        <taxon>Actiniaria</taxon>
        <taxon>Actiniidae</taxon>
        <taxon>Actinia</taxon>
    </lineage>
</organism>
<feature type="region of interest" description="Disordered" evidence="5">
    <location>
        <begin position="387"/>
        <end position="407"/>
    </location>
</feature>
<dbReference type="Gene3D" id="2.60.40.10">
    <property type="entry name" value="Immunoglobulins"/>
    <property type="match status" value="2"/>
</dbReference>
<dbReference type="SUPFAM" id="SSF49265">
    <property type="entry name" value="Fibronectin type III"/>
    <property type="match status" value="1"/>
</dbReference>
<feature type="chain" id="PRO_5028243753" evidence="7">
    <location>
        <begin position="25"/>
        <end position="453"/>
    </location>
</feature>
<dbReference type="PANTHER" id="PTHR12035">
    <property type="entry name" value="SIALIC ACID BINDING IMMUNOGLOBULIN-LIKE LECTIN"/>
    <property type="match status" value="1"/>
</dbReference>
<evidence type="ECO:0000256" key="4">
    <source>
        <dbReference type="ARBA" id="ARBA00023136"/>
    </source>
</evidence>
<dbReference type="OrthoDB" id="5987445at2759"/>
<dbReference type="SUPFAM" id="SSF48726">
    <property type="entry name" value="Immunoglobulin"/>
    <property type="match status" value="1"/>
</dbReference>
<comment type="subcellular location">
    <subcellularLocation>
        <location evidence="1">Membrane</location>
        <topology evidence="1">Single-pass membrane protein</topology>
    </subcellularLocation>
</comment>
<dbReference type="InterPro" id="IPR013783">
    <property type="entry name" value="Ig-like_fold"/>
</dbReference>
<dbReference type="KEGG" id="aten:116309100"/>
<feature type="signal peptide" evidence="7">
    <location>
        <begin position="1"/>
        <end position="24"/>
    </location>
</feature>
<dbReference type="GO" id="GO:0033691">
    <property type="term" value="F:sialic acid binding"/>
    <property type="evidence" value="ECO:0007669"/>
    <property type="project" value="TreeGrafter"/>
</dbReference>
<dbReference type="PROSITE" id="PS50853">
    <property type="entry name" value="FN3"/>
    <property type="match status" value="1"/>
</dbReference>
<sequence>MMAKGFIRLSMLVLIMHLETQCRAENRWISRPSQTISVKEGSNVTLAWRYILSNNITPRQVTFGVWKPPGYIKTKLLLVTGSGSTMVNNLVKGRLLFEGTLSNPGTATIKILHVSIQDNKTYGFEIDTGLSRSSFKHSFSLLVYTYPARPRIVIQEVVTHSYLRLLWQQPIAHLYPITKYTVWIRKNQSRWRTSNTTLKESIVQLWGEGRYEFGVTAWNRWGQSPLEVNNTVTITRPSPATLIFTGRTEKKTDPRHTTYRTSTHLPTTTIANQDEKRGSKGFFEKFMTHILILIGVTILVTCGICLCVAVLRCRRKNTKGKIKHRKKRKTKRKKLANDIVVISHEMYKEPSTFTLDRDTNEVAEELAPFTKFEVTCTLHNTDVPSMKTFGQRNNSVTSSNTNQDPTDNDIEGGVHIYQDIDQPQGPALPPRNSVLRDYCGTEETTDCYCSPYR</sequence>
<evidence type="ECO:0000256" key="2">
    <source>
        <dbReference type="ARBA" id="ARBA00022692"/>
    </source>
</evidence>
<name>A0A6P8J6T9_ACTTE</name>
<keyword evidence="7" id="KW-0732">Signal</keyword>
<keyword evidence="2 6" id="KW-0812">Transmembrane</keyword>
<dbReference type="RefSeq" id="XP_031575512.1">
    <property type="nucleotide sequence ID" value="XM_031719652.1"/>
</dbReference>
<gene>
    <name evidence="10" type="primary">LOC116309100</name>
</gene>
<feature type="compositionally biased region" description="Polar residues" evidence="5">
    <location>
        <begin position="387"/>
        <end position="405"/>
    </location>
</feature>
<keyword evidence="3 6" id="KW-1133">Transmembrane helix</keyword>
<accession>A0A6P8J6T9</accession>
<proteinExistence type="predicted"/>
<dbReference type="GeneID" id="116309100"/>
<dbReference type="GO" id="GO:0007155">
    <property type="term" value="P:cell adhesion"/>
    <property type="evidence" value="ECO:0007669"/>
    <property type="project" value="TreeGrafter"/>
</dbReference>
<dbReference type="InParanoid" id="A0A6P8J6T9"/>
<keyword evidence="9" id="KW-1185">Reference proteome</keyword>
<evidence type="ECO:0000256" key="7">
    <source>
        <dbReference type="SAM" id="SignalP"/>
    </source>
</evidence>
<keyword evidence="4 6" id="KW-0472">Membrane</keyword>
<dbReference type="InterPro" id="IPR036116">
    <property type="entry name" value="FN3_sf"/>
</dbReference>
<evidence type="ECO:0000313" key="10">
    <source>
        <dbReference type="RefSeq" id="XP_031575512.1"/>
    </source>
</evidence>
<evidence type="ECO:0000256" key="6">
    <source>
        <dbReference type="SAM" id="Phobius"/>
    </source>
</evidence>
<dbReference type="Proteomes" id="UP000515163">
    <property type="component" value="Unplaced"/>
</dbReference>
<dbReference type="CDD" id="cd00063">
    <property type="entry name" value="FN3"/>
    <property type="match status" value="1"/>
</dbReference>
<dbReference type="InterPro" id="IPR036179">
    <property type="entry name" value="Ig-like_dom_sf"/>
</dbReference>
<protein>
    <submittedName>
        <fullName evidence="10">Uncharacterized protein LOC116309100</fullName>
    </submittedName>
</protein>
<evidence type="ECO:0000256" key="5">
    <source>
        <dbReference type="SAM" id="MobiDB-lite"/>
    </source>
</evidence>
<evidence type="ECO:0000259" key="8">
    <source>
        <dbReference type="PROSITE" id="PS50853"/>
    </source>
</evidence>
<feature type="domain" description="Fibronectin type-III" evidence="8">
    <location>
        <begin position="149"/>
        <end position="238"/>
    </location>
</feature>
<evidence type="ECO:0000256" key="3">
    <source>
        <dbReference type="ARBA" id="ARBA00022989"/>
    </source>
</evidence>
<feature type="transmembrane region" description="Helical" evidence="6">
    <location>
        <begin position="286"/>
        <end position="311"/>
    </location>
</feature>
<evidence type="ECO:0000256" key="1">
    <source>
        <dbReference type="ARBA" id="ARBA00004167"/>
    </source>
</evidence>
<reference evidence="10" key="1">
    <citation type="submission" date="2025-08" db="UniProtKB">
        <authorList>
            <consortium name="RefSeq"/>
        </authorList>
    </citation>
    <scope>IDENTIFICATION</scope>
</reference>
<dbReference type="PANTHER" id="PTHR12035:SF125">
    <property type="entry name" value="SIALIC ACID-BINDING IG-LIKE LECTIN 5"/>
    <property type="match status" value="1"/>
</dbReference>
<dbReference type="InterPro" id="IPR003961">
    <property type="entry name" value="FN3_dom"/>
</dbReference>